<proteinExistence type="inferred from homology"/>
<dbReference type="Pfam" id="PF04851">
    <property type="entry name" value="ResIII"/>
    <property type="match status" value="1"/>
</dbReference>
<dbReference type="GO" id="GO:0008170">
    <property type="term" value="F:N-methyltransferase activity"/>
    <property type="evidence" value="ECO:0007669"/>
    <property type="project" value="InterPro"/>
</dbReference>
<dbReference type="PANTHER" id="PTHR47396">
    <property type="entry name" value="TYPE I RESTRICTION ENZYME ECOKI R PROTEIN"/>
    <property type="match status" value="1"/>
</dbReference>
<dbReference type="InterPro" id="IPR027417">
    <property type="entry name" value="P-loop_NTPase"/>
</dbReference>
<protein>
    <submittedName>
        <fullName evidence="6">DEAD/DEAH box helicase family protein</fullName>
    </submittedName>
</protein>
<dbReference type="InterPro" id="IPR006935">
    <property type="entry name" value="Helicase/UvrB_N"/>
</dbReference>
<evidence type="ECO:0000256" key="1">
    <source>
        <dbReference type="ARBA" id="ARBA00006594"/>
    </source>
</evidence>
<dbReference type="PRINTS" id="PR00507">
    <property type="entry name" value="N12N6MTFRASE"/>
</dbReference>
<evidence type="ECO:0000256" key="3">
    <source>
        <dbReference type="ARBA" id="ARBA00022679"/>
    </source>
</evidence>
<evidence type="ECO:0000313" key="6">
    <source>
        <dbReference type="EMBL" id="ALN78635.1"/>
    </source>
</evidence>
<dbReference type="SMART" id="SM00487">
    <property type="entry name" value="DEXDc"/>
    <property type="match status" value="1"/>
</dbReference>
<dbReference type="InterPro" id="IPR011335">
    <property type="entry name" value="Restrct_endonuc-II-like"/>
</dbReference>
<gene>
    <name evidence="6" type="ORF">LA76x_0474</name>
</gene>
<keyword evidence="4" id="KW-0680">Restriction system</keyword>
<dbReference type="InterPro" id="IPR039442">
    <property type="entry name" value="Mrr-like_dom"/>
</dbReference>
<dbReference type="Gene3D" id="3.40.50.300">
    <property type="entry name" value="P-loop containing nucleotide triphosphate hydrolases"/>
    <property type="match status" value="2"/>
</dbReference>
<evidence type="ECO:0000313" key="7">
    <source>
        <dbReference type="Proteomes" id="UP000060787"/>
    </source>
</evidence>
<dbReference type="InterPro" id="IPR001650">
    <property type="entry name" value="Helicase_C-like"/>
</dbReference>
<dbReference type="InterPro" id="IPR014001">
    <property type="entry name" value="Helicase_ATP-bd"/>
</dbReference>
<dbReference type="GO" id="GO:0032259">
    <property type="term" value="P:methylation"/>
    <property type="evidence" value="ECO:0007669"/>
    <property type="project" value="UniProtKB-KW"/>
</dbReference>
<dbReference type="GO" id="GO:0009307">
    <property type="term" value="P:DNA restriction-modification system"/>
    <property type="evidence" value="ECO:0007669"/>
    <property type="project" value="UniProtKB-KW"/>
</dbReference>
<dbReference type="Gene3D" id="3.40.50.150">
    <property type="entry name" value="Vaccinia Virus protein VP39"/>
    <property type="match status" value="1"/>
</dbReference>
<dbReference type="SUPFAM" id="SSF52540">
    <property type="entry name" value="P-loop containing nucleoside triphosphate hydrolases"/>
    <property type="match status" value="1"/>
</dbReference>
<comment type="similarity">
    <text evidence="1">Belongs to the N(4)/N(6)-methyltransferase family.</text>
</comment>
<dbReference type="InterPro" id="IPR029063">
    <property type="entry name" value="SAM-dependent_MTases_sf"/>
</dbReference>
<keyword evidence="3" id="KW-0808">Transferase</keyword>
<dbReference type="InterPro" id="IPR002052">
    <property type="entry name" value="DNA_methylase_N6_adenine_CS"/>
</dbReference>
<dbReference type="InterPro" id="IPR050742">
    <property type="entry name" value="Helicase_Restrict-Modif_Enz"/>
</dbReference>
<dbReference type="InterPro" id="IPR053980">
    <property type="entry name" value="ISP_coupler"/>
</dbReference>
<dbReference type="GO" id="GO:0005524">
    <property type="term" value="F:ATP binding"/>
    <property type="evidence" value="ECO:0007669"/>
    <property type="project" value="InterPro"/>
</dbReference>
<dbReference type="GO" id="GO:0003677">
    <property type="term" value="F:DNA binding"/>
    <property type="evidence" value="ECO:0007669"/>
    <property type="project" value="InterPro"/>
</dbReference>
<dbReference type="PROSITE" id="PS00092">
    <property type="entry name" value="N6_MTASE"/>
    <property type="match status" value="1"/>
</dbReference>
<dbReference type="GO" id="GO:0005829">
    <property type="term" value="C:cytosol"/>
    <property type="evidence" value="ECO:0007669"/>
    <property type="project" value="TreeGrafter"/>
</dbReference>
<keyword evidence="6" id="KW-0067">ATP-binding</keyword>
<dbReference type="REBASE" id="131541">
    <property type="entry name" value="Lan76ORF474P"/>
</dbReference>
<name>A0A0S2F530_LYSAN</name>
<sequence length="1645" mass="184015">MTALSQLLATYRAAAVTEREKGTYFEELILTYLRNEATYRDLYSQVWTWADWAPGHGFTAKDDGIDLVAQLAGTGEFHAIQCKFYDPDYKLQKKDIDSFFTASGRKPFTHRIIVSSTDHWSDHAENALVDQQPPVSKITLHDLEGSQIDWARYQPRKAPVLKAKKTLLPHQETALKEVTAGLKEADRGKLIMACGTGKTFTSLKIAEAMAGKGKRVLFLVPSLSLLSQTLTEWTQESGISLHSFAVCSDSDVGKKRGRKEDDAVQTLAHELRYPATTDAKRLAQGVALRHDDEHMTVVFSTYHSIEVIHDAQQAHGLPDFDLIVCDEAHRTTGATFEGDDESAFVRVHDASYIRSTKRMYMTATPRIYGDSAKAVAERDNVALYSMDNEAWYGKQLFLITFSEAVKRGLLVDYKVIVLAVEESHINRRLQKLLADENNQLKVDDAAKIVGCWKALAKLGIHEDGTDTPEPMKRAVAFCQVIEPGKGGKTHKVSSKEIAGMFQAVVEAYQDAEDIEEGARLTCEAEHVDGGMNAGEKEAKLDWLKAPTPADTCRVLSNVRCLSEGVDVPALDAVLFLTPRNSQVDVVQSVGRVMRTVKDKNGNHLKKRGYVVLPVVIPAGIEPHEALNDNKTYAVVWQVLQALRSHDDRFDAMVNKLDLVGPDRSKMEVIAIADTVQRKASPLRDNSAKQAGKAKGKFAIGESAEKYGPAPDQTQLEFEVGEIERALYAKVVDKCGNRHHWEDWANDIARIAQTHIDRIKALLEDPDQTAAREAFNEFAKELRDDLNDKVSDAEIIEMLAQHLITKPVFEALFADYSFANHNPMSRAMQRVLDVLHEQHLDKEASTLQEFYDSVKMRAEGIDSPAGKQKIIKELYDKFFNGAFPNLAKRLGIVYTPIEVVDFILHSVDHLLRQEFGQTLGSEGVHILDPFTGTGTFITRLLQSGLISQDQLSHKYKHEIHANELVLLAYYIAAINIEATYHGIAGGDYVPFEGICLTDTFQMYEKDDLLSEQLVDNSKRRKRQKKLDIRVIVGNPPYSVGQDSQNDNNQNIGYPALDKRIEETYAARSVMTSVRNLYDSYIRSIRWASDRIGEAGIIGFVTNAGFLDATSQDGMRKCLVDEFSSLYVFHLRGNQRTSGETSRKEGGKIFGSGSRAPIAISLLVKNPQAAERGQIFFHDIGDYLSREEKLEKIAGYFSVAGVPDWGEITPDDHGDWLKQRDDSFSRFIVLGDKKGDSLKLFDNFSLGVATGRDAWAYNASRDKLGANMAGMIGFYNAELARFDAEFSGKSKKQRDEAVDGFIDTDATQISWTRALKQELGKGRPHAYDEACRVTSLYRPFTKQWLYFNRRFNEMVYQMPRIFPTAATENLVIAVSGAGAMKEFTTLISSSLLDLCSTDIRVSQCFPLYLYDEVAQQADEGLFGSGESVSRRDSITDAGLVHFQSAYAGEAIGKEDLFYYIYGILHSPDYRARYADNLSKELPRIPRVKLAADFWAFSKAGRALARLHLNYDTVEKCPLIMEAKSPLTDADYRVEKMKFAKKKDPETGKNVDDRSTVIYNTKITLKGIPEAAWEYVVNGKAALDWVMERQAVRVDKASGIVNDANDWAVETIGNSKYPLELFQRVVTVSLETQKIVANLPALDIRDDG</sequence>
<dbReference type="Pfam" id="PF18135">
    <property type="entry name" value="Type_ISP_C"/>
    <property type="match status" value="1"/>
</dbReference>
<accession>A0A0S2F530</accession>
<evidence type="ECO:0000259" key="5">
    <source>
        <dbReference type="PROSITE" id="PS51192"/>
    </source>
</evidence>
<dbReference type="Proteomes" id="UP000060787">
    <property type="component" value="Chromosome"/>
</dbReference>
<evidence type="ECO:0000256" key="2">
    <source>
        <dbReference type="ARBA" id="ARBA00022603"/>
    </source>
</evidence>
<dbReference type="InterPro" id="IPR003356">
    <property type="entry name" value="DNA_methylase_A-5"/>
</dbReference>
<dbReference type="Pfam" id="PF00271">
    <property type="entry name" value="Helicase_C"/>
    <property type="match status" value="1"/>
</dbReference>
<dbReference type="InterPro" id="IPR041635">
    <property type="entry name" value="Type_ISP_LLaBIII_C"/>
</dbReference>
<dbReference type="SUPFAM" id="SSF53335">
    <property type="entry name" value="S-adenosyl-L-methionine-dependent methyltransferases"/>
    <property type="match status" value="1"/>
</dbReference>
<keyword evidence="6" id="KW-0378">Hydrolase</keyword>
<dbReference type="Pfam" id="PF02384">
    <property type="entry name" value="N6_Mtase"/>
    <property type="match status" value="1"/>
</dbReference>
<dbReference type="RefSeq" id="WP_057916408.1">
    <property type="nucleotide sequence ID" value="NZ_CP011129.1"/>
</dbReference>
<keyword evidence="6" id="KW-0347">Helicase</keyword>
<dbReference type="PANTHER" id="PTHR47396:SF1">
    <property type="entry name" value="ATP-DEPENDENT HELICASE IRC3-RELATED"/>
    <property type="match status" value="1"/>
</dbReference>
<keyword evidence="7" id="KW-1185">Reference proteome</keyword>
<dbReference type="GO" id="GO:0004386">
    <property type="term" value="F:helicase activity"/>
    <property type="evidence" value="ECO:0007669"/>
    <property type="project" value="UniProtKB-KW"/>
</dbReference>
<dbReference type="SMART" id="SM00490">
    <property type="entry name" value="HELICc"/>
    <property type="match status" value="1"/>
</dbReference>
<keyword evidence="6" id="KW-0547">Nucleotide-binding</keyword>
<evidence type="ECO:0000256" key="4">
    <source>
        <dbReference type="ARBA" id="ARBA00022747"/>
    </source>
</evidence>
<dbReference type="SUPFAM" id="SSF52980">
    <property type="entry name" value="Restriction endonuclease-like"/>
    <property type="match status" value="1"/>
</dbReference>
<dbReference type="EMBL" id="CP011129">
    <property type="protein sequence ID" value="ALN78635.1"/>
    <property type="molecule type" value="Genomic_DNA"/>
</dbReference>
<organism evidence="6 7">
    <name type="scientific">Lysobacter antibioticus</name>
    <dbReference type="NCBI Taxonomy" id="84531"/>
    <lineage>
        <taxon>Bacteria</taxon>
        <taxon>Pseudomonadati</taxon>
        <taxon>Pseudomonadota</taxon>
        <taxon>Gammaproteobacteria</taxon>
        <taxon>Lysobacterales</taxon>
        <taxon>Lysobacteraceae</taxon>
        <taxon>Lysobacter</taxon>
    </lineage>
</organism>
<dbReference type="Pfam" id="PF22240">
    <property type="entry name" value="ISP_coupler"/>
    <property type="match status" value="1"/>
</dbReference>
<dbReference type="CDD" id="cd18785">
    <property type="entry name" value="SF2_C"/>
    <property type="match status" value="1"/>
</dbReference>
<dbReference type="Pfam" id="PF13156">
    <property type="entry name" value="Mrr_cat_2"/>
    <property type="match status" value="1"/>
</dbReference>
<keyword evidence="2" id="KW-0489">Methyltransferase</keyword>
<dbReference type="CDD" id="cd22333">
    <property type="entry name" value="LlaBIII_nuclease-like"/>
    <property type="match status" value="1"/>
</dbReference>
<dbReference type="GO" id="GO:0016787">
    <property type="term" value="F:hydrolase activity"/>
    <property type="evidence" value="ECO:0007669"/>
    <property type="project" value="InterPro"/>
</dbReference>
<reference evidence="6 7" key="1">
    <citation type="journal article" date="2015" name="BMC Genomics">
        <title>Comparative genomics and metabolic profiling of the genus Lysobacter.</title>
        <authorList>
            <person name="de Bruijn I."/>
            <person name="Cheng X."/>
            <person name="de Jager V."/>
            <person name="Exposito R.G."/>
            <person name="Watrous J."/>
            <person name="Patel N."/>
            <person name="Postma J."/>
            <person name="Dorrestein P.C."/>
            <person name="Kobayashi D."/>
            <person name="Raaijmakers J.M."/>
        </authorList>
    </citation>
    <scope>NUCLEOTIDE SEQUENCE [LARGE SCALE GENOMIC DNA]</scope>
    <source>
        <strain evidence="6 7">76</strain>
    </source>
</reference>
<dbReference type="PATRIC" id="fig|84531.8.peg.492"/>
<feature type="domain" description="Helicase ATP-binding" evidence="5">
    <location>
        <begin position="179"/>
        <end position="383"/>
    </location>
</feature>
<dbReference type="KEGG" id="lab:LA76x_0474"/>
<dbReference type="PROSITE" id="PS51192">
    <property type="entry name" value="HELICASE_ATP_BIND_1"/>
    <property type="match status" value="1"/>
</dbReference>